<proteinExistence type="predicted"/>
<feature type="compositionally biased region" description="Basic and acidic residues" evidence="1">
    <location>
        <begin position="35"/>
        <end position="50"/>
    </location>
</feature>
<evidence type="ECO:0008006" key="4">
    <source>
        <dbReference type="Google" id="ProtNLM"/>
    </source>
</evidence>
<sequence>MMSKSGTMLSLVVLATALLVQDTFQQPPPAQQAEQAKEEPKLDKNPFENLPKDLEGLKEWNLDEPAQRKLQDLALFGLNKFRENNGETEKLTTKGNIYKASFYQAKKLCDDVARIGPDTFDLENYVLDHRYFTRNLGHVTDKEVEKIPTGELVISTLMKWLAVSQETLKKGTEKGEIACLNPETKYVGLGLCRKTAEWDNKMVTHYGLVLDFGTEVECKNFTTSYKPTP</sequence>
<feature type="region of interest" description="Disordered" evidence="1">
    <location>
        <begin position="26"/>
        <end position="50"/>
    </location>
</feature>
<reference evidence="3" key="1">
    <citation type="submission" date="2021-05" db="EMBL/GenBank/DDBJ databases">
        <authorList>
            <person name="Alioto T."/>
            <person name="Alioto T."/>
            <person name="Gomez Garrido J."/>
        </authorList>
    </citation>
    <scope>NUCLEOTIDE SEQUENCE</scope>
</reference>
<evidence type="ECO:0000256" key="2">
    <source>
        <dbReference type="SAM" id="SignalP"/>
    </source>
</evidence>
<evidence type="ECO:0000256" key="1">
    <source>
        <dbReference type="SAM" id="MobiDB-lite"/>
    </source>
</evidence>
<feature type="signal peptide" evidence="2">
    <location>
        <begin position="1"/>
        <end position="25"/>
    </location>
</feature>
<protein>
    <recommendedName>
        <fullName evidence="4">SCP domain-containing protein</fullName>
    </recommendedName>
</protein>
<evidence type="ECO:0000313" key="3">
    <source>
        <dbReference type="EMBL" id="CAG6663989.1"/>
    </source>
</evidence>
<feature type="chain" id="PRO_5034896786" description="SCP domain-containing protein" evidence="2">
    <location>
        <begin position="26"/>
        <end position="229"/>
    </location>
</feature>
<keyword evidence="2" id="KW-0732">Signal</keyword>
<dbReference type="EMBL" id="HBUF01206453">
    <property type="protein sequence ID" value="CAG6663989.1"/>
    <property type="molecule type" value="Transcribed_RNA"/>
</dbReference>
<name>A0A8D8SB86_9HEMI</name>
<organism evidence="3">
    <name type="scientific">Cacopsylla melanoneura</name>
    <dbReference type="NCBI Taxonomy" id="428564"/>
    <lineage>
        <taxon>Eukaryota</taxon>
        <taxon>Metazoa</taxon>
        <taxon>Ecdysozoa</taxon>
        <taxon>Arthropoda</taxon>
        <taxon>Hexapoda</taxon>
        <taxon>Insecta</taxon>
        <taxon>Pterygota</taxon>
        <taxon>Neoptera</taxon>
        <taxon>Paraneoptera</taxon>
        <taxon>Hemiptera</taxon>
        <taxon>Sternorrhyncha</taxon>
        <taxon>Psylloidea</taxon>
        <taxon>Psyllidae</taxon>
        <taxon>Psyllinae</taxon>
        <taxon>Cacopsylla</taxon>
    </lineage>
</organism>
<dbReference type="AlphaFoldDB" id="A0A8D8SB86"/>
<accession>A0A8D8SB86</accession>